<keyword evidence="6" id="KW-0689">Ribosomal protein</keyword>
<dbReference type="InterPro" id="IPR023803">
    <property type="entry name" value="Ribosomal_bS16_dom_sf"/>
</dbReference>
<comment type="caution">
    <text evidence="11">The sequence shown here is derived from an EMBL/GenBank/DDBJ whole genome shotgun (WGS) entry which is preliminary data.</text>
</comment>
<dbReference type="SUPFAM" id="SSF54565">
    <property type="entry name" value="Ribosomal protein S16"/>
    <property type="match status" value="1"/>
</dbReference>
<dbReference type="Pfam" id="PF00886">
    <property type="entry name" value="Ribosomal_S16"/>
    <property type="match status" value="1"/>
</dbReference>
<dbReference type="InterPro" id="IPR001892">
    <property type="entry name" value="Ribosomal_uS13"/>
</dbReference>
<protein>
    <submittedName>
        <fullName evidence="11">395_t:CDS:1</fullName>
    </submittedName>
</protein>
<comment type="similarity">
    <text evidence="2">Belongs to the universal ribosomal protein uS13 family.</text>
</comment>
<dbReference type="Proteomes" id="UP000789901">
    <property type="component" value="Unassembled WGS sequence"/>
</dbReference>
<keyword evidence="8" id="KW-0687">Ribonucleoprotein</keyword>
<evidence type="ECO:0000256" key="8">
    <source>
        <dbReference type="ARBA" id="ARBA00023274"/>
    </source>
</evidence>
<dbReference type="Gene3D" id="1.10.8.50">
    <property type="match status" value="1"/>
</dbReference>
<dbReference type="InterPro" id="IPR000307">
    <property type="entry name" value="Ribosomal_bS16"/>
</dbReference>
<keyword evidence="5 9" id="KW-0067">ATP-binding</keyword>
<dbReference type="Pfam" id="PF00749">
    <property type="entry name" value="tRNA-synt_1c"/>
    <property type="match status" value="1"/>
</dbReference>
<dbReference type="InterPro" id="IPR010979">
    <property type="entry name" value="Ribosomal_uS13-like_H2TH"/>
</dbReference>
<gene>
    <name evidence="11" type="ORF">GMARGA_LOCUS608</name>
</gene>
<evidence type="ECO:0000313" key="11">
    <source>
        <dbReference type="EMBL" id="CAG8467412.1"/>
    </source>
</evidence>
<keyword evidence="3 9" id="KW-0436">Ligase</keyword>
<comment type="similarity">
    <text evidence="1">Belongs to the bacterial ribosomal protein bS16 family.</text>
</comment>
<evidence type="ECO:0000256" key="7">
    <source>
        <dbReference type="ARBA" id="ARBA00023146"/>
    </source>
</evidence>
<evidence type="ECO:0000256" key="6">
    <source>
        <dbReference type="ARBA" id="ARBA00022980"/>
    </source>
</evidence>
<evidence type="ECO:0000259" key="10">
    <source>
        <dbReference type="Pfam" id="PF00749"/>
    </source>
</evidence>
<keyword evidence="9" id="KW-0648">Protein biosynthesis</keyword>
<keyword evidence="12" id="KW-1185">Reference proteome</keyword>
<comment type="similarity">
    <text evidence="9">Belongs to the class-I aminoacyl-tRNA synthetase family.</text>
</comment>
<organism evidence="11 12">
    <name type="scientific">Gigaspora margarita</name>
    <dbReference type="NCBI Taxonomy" id="4874"/>
    <lineage>
        <taxon>Eukaryota</taxon>
        <taxon>Fungi</taxon>
        <taxon>Fungi incertae sedis</taxon>
        <taxon>Mucoromycota</taxon>
        <taxon>Glomeromycotina</taxon>
        <taxon>Glomeromycetes</taxon>
        <taxon>Diversisporales</taxon>
        <taxon>Gigasporaceae</taxon>
        <taxon>Gigaspora</taxon>
    </lineage>
</organism>
<evidence type="ECO:0000256" key="1">
    <source>
        <dbReference type="ARBA" id="ARBA00006668"/>
    </source>
</evidence>
<dbReference type="InterPro" id="IPR049940">
    <property type="entry name" value="GluQ/Sye"/>
</dbReference>
<evidence type="ECO:0000256" key="4">
    <source>
        <dbReference type="ARBA" id="ARBA00022741"/>
    </source>
</evidence>
<dbReference type="InterPro" id="IPR002150">
    <property type="entry name" value="Ribosomal_bL31"/>
</dbReference>
<dbReference type="Gene3D" id="3.30.1320.10">
    <property type="match status" value="1"/>
</dbReference>
<dbReference type="PANTHER" id="PTHR43311">
    <property type="entry name" value="GLUTAMATE--TRNA LIGASE"/>
    <property type="match status" value="1"/>
</dbReference>
<dbReference type="EMBL" id="CAJVQB010000105">
    <property type="protein sequence ID" value="CAG8467412.1"/>
    <property type="molecule type" value="Genomic_DNA"/>
</dbReference>
<dbReference type="Gene3D" id="3.40.50.620">
    <property type="entry name" value="HUPs"/>
    <property type="match status" value="1"/>
</dbReference>
<sequence length="410" mass="47109">MFRIGSTNIPGEKNISIALTYVYGIGPTRAVTIVNKLNISPHKKAANLTEDEIKAISEEIKHFPVEGELKRIEQEIISQETSLRTYRKPGQRSFRVIVIEAKKKRESGRYLEDLGFYNPHTKKVELDKANIQNILGFSVCEADMKEELKEKEKKINFRCLSCNQEYQTVSTLTSDAKVESCGNCVYPGASTSQARKGAVEKFRQRAQKSILKRGSQKRFTFRRGTNSLIQLFAITAKERTICCQPDESPFQTGTYGPYRQSQRLSIYQKYLQQLLAEKKAYYCFCSAAELAQEKEKYLRENQRSNYQYSRKCLNLTSEEIDFLLQKKQNYLIRFHTNQEKNYQLSDLVRGPIVFPGSDIEDFVLCRSNGVPLLNFAVVIDDHTMKISHILRGEEHLSNTAKQLVLYEALG</sequence>
<dbReference type="Pfam" id="PF00416">
    <property type="entry name" value="Ribosomal_S13"/>
    <property type="match status" value="1"/>
</dbReference>
<evidence type="ECO:0000256" key="2">
    <source>
        <dbReference type="ARBA" id="ARBA00008080"/>
    </source>
</evidence>
<dbReference type="InterPro" id="IPR020058">
    <property type="entry name" value="Glu/Gln-tRNA-synth_Ib_cat-dom"/>
</dbReference>
<dbReference type="InterPro" id="IPR014729">
    <property type="entry name" value="Rossmann-like_a/b/a_fold"/>
</dbReference>
<proteinExistence type="inferred from homology"/>
<dbReference type="SUPFAM" id="SSF52374">
    <property type="entry name" value="Nucleotidylyl transferase"/>
    <property type="match status" value="1"/>
</dbReference>
<evidence type="ECO:0000256" key="5">
    <source>
        <dbReference type="ARBA" id="ARBA00022840"/>
    </source>
</evidence>
<dbReference type="PROSITE" id="PS50159">
    <property type="entry name" value="RIBOSOMAL_S13_2"/>
    <property type="match status" value="1"/>
</dbReference>
<dbReference type="SUPFAM" id="SSF46946">
    <property type="entry name" value="S13-like H2TH domain"/>
    <property type="match status" value="1"/>
</dbReference>
<keyword evidence="4 9" id="KW-0547">Nucleotide-binding</keyword>
<reference evidence="11 12" key="1">
    <citation type="submission" date="2021-06" db="EMBL/GenBank/DDBJ databases">
        <authorList>
            <person name="Kallberg Y."/>
            <person name="Tangrot J."/>
            <person name="Rosling A."/>
        </authorList>
    </citation>
    <scope>NUCLEOTIDE SEQUENCE [LARGE SCALE GENOMIC DNA]</scope>
    <source>
        <strain evidence="11 12">120-4 pot B 10/14</strain>
    </source>
</reference>
<accession>A0ABM8VWZ5</accession>
<evidence type="ECO:0000256" key="9">
    <source>
        <dbReference type="RuleBase" id="RU363037"/>
    </source>
</evidence>
<dbReference type="Pfam" id="PF01197">
    <property type="entry name" value="Ribosomal_L31"/>
    <property type="match status" value="1"/>
</dbReference>
<evidence type="ECO:0000256" key="3">
    <source>
        <dbReference type="ARBA" id="ARBA00022598"/>
    </source>
</evidence>
<keyword evidence="7 9" id="KW-0030">Aminoacyl-tRNA synthetase</keyword>
<name>A0ABM8VWZ5_GIGMA</name>
<evidence type="ECO:0000313" key="12">
    <source>
        <dbReference type="Proteomes" id="UP000789901"/>
    </source>
</evidence>
<dbReference type="PANTHER" id="PTHR43311:SF2">
    <property type="entry name" value="GLUTAMATE--TRNA LIGASE, MITOCHONDRIAL-RELATED"/>
    <property type="match status" value="1"/>
</dbReference>
<feature type="domain" description="Glutamyl/glutaminyl-tRNA synthetase class Ib catalytic" evidence="10">
    <location>
        <begin position="255"/>
        <end position="410"/>
    </location>
</feature>